<dbReference type="Gene3D" id="1.25.40.10">
    <property type="entry name" value="Tetratricopeptide repeat domain"/>
    <property type="match status" value="1"/>
</dbReference>
<dbReference type="EMBL" id="CP120575">
    <property type="protein sequence ID" value="WEY82972.1"/>
    <property type="molecule type" value="Genomic_DNA"/>
</dbReference>
<dbReference type="GO" id="GO:0005737">
    <property type="term" value="C:cytoplasm"/>
    <property type="evidence" value="ECO:0007669"/>
    <property type="project" value="UniProtKB-SubCell"/>
</dbReference>
<evidence type="ECO:0000313" key="7">
    <source>
        <dbReference type="EMBL" id="WEY82972.1"/>
    </source>
</evidence>
<dbReference type="PROSITE" id="PS50005">
    <property type="entry name" value="TPR"/>
    <property type="match status" value="1"/>
</dbReference>
<feature type="repeat" description="TPR" evidence="6">
    <location>
        <begin position="219"/>
        <end position="252"/>
    </location>
</feature>
<evidence type="ECO:0000256" key="3">
    <source>
        <dbReference type="ARBA" id="ARBA00022737"/>
    </source>
</evidence>
<sequence length="377" mass="44457">MEVIPSANVGLKINEWHMYINRFDVRNAEKVKAEVEQMIDVMEENQDLLIYYQLIEFRHRMMLDYLFPADPSKKINKGDYLKKIEGKGKKLSGMMEYYTYFFKGMYDFSIGEYIRAIQSYKKAEKKLSRVLDEIEKAEFYFKMAEVFYHMKQTHVSMYYVQQAYEIYKKHDTYKIHRIKCHFVIAGNYDDLRTHDRALSHMKKALFLLDSMEDHSPLKAKALLNMGNSYNQMGSLFSAVPYYHKAIKAAKISGAKEITQAYYDLALIHFRNNEKIEGRGFFGKAMEQAEEFNDSLFQDLLNVLKALFIETGSRQKVMNALEALRTGQGYPYFEELALIAAEFYTMDKRMEDSIYFYNEMVCAQRQIQRGDKKALSPY</sequence>
<dbReference type="InterPro" id="IPR011990">
    <property type="entry name" value="TPR-like_helical_dom_sf"/>
</dbReference>
<dbReference type="PANTHER" id="PTHR46630:SF1">
    <property type="entry name" value="TETRATRICOPEPTIDE REPEAT PROTEIN 29"/>
    <property type="match status" value="1"/>
</dbReference>
<accession>A0AAX3RJ62</accession>
<name>A0AAX3RJ62_BACIU</name>
<keyword evidence="7" id="KW-0614">Plasmid</keyword>
<evidence type="ECO:0000256" key="5">
    <source>
        <dbReference type="ARBA" id="ARBA00038253"/>
    </source>
</evidence>
<reference evidence="7" key="1">
    <citation type="submission" date="2023-03" db="EMBL/GenBank/DDBJ databases">
        <title>Complete genome sequences of 52 Bacillus and Priestia strains isolated from West-African fermentations and 26 reference strains from the DSMZ collection.</title>
        <authorList>
            <person name="Wiedenbein E.S."/>
            <person name="Canoy T.S."/>
            <person name="Hui Y."/>
            <person name="Parkouda C."/>
            <person name="Dawende C."/>
            <person name="Ametefe E."/>
            <person name="Jespersen L."/>
            <person name="Nielsen D.S."/>
        </authorList>
    </citation>
    <scope>NUCLEOTIDE SEQUENCE</scope>
    <source>
        <strain evidence="7">PRO56</strain>
        <plasmid evidence="7">unnamed2</plasmid>
    </source>
</reference>
<comment type="similarity">
    <text evidence="5">Belongs to the Rap family.</text>
</comment>
<keyword evidence="2" id="KW-0963">Cytoplasm</keyword>
<evidence type="ECO:0000256" key="2">
    <source>
        <dbReference type="ARBA" id="ARBA00022490"/>
    </source>
</evidence>
<evidence type="ECO:0000256" key="6">
    <source>
        <dbReference type="PROSITE-ProRule" id="PRU00339"/>
    </source>
</evidence>
<dbReference type="SMART" id="SM00028">
    <property type="entry name" value="TPR"/>
    <property type="match status" value="4"/>
</dbReference>
<keyword evidence="4 6" id="KW-0802">TPR repeat</keyword>
<dbReference type="AlphaFoldDB" id="A0AAX3RJ62"/>
<evidence type="ECO:0000256" key="4">
    <source>
        <dbReference type="ARBA" id="ARBA00022803"/>
    </source>
</evidence>
<dbReference type="PANTHER" id="PTHR46630">
    <property type="entry name" value="TETRATRICOPEPTIDE REPEAT PROTEIN 29"/>
    <property type="match status" value="1"/>
</dbReference>
<dbReference type="SUPFAM" id="SSF48452">
    <property type="entry name" value="TPR-like"/>
    <property type="match status" value="1"/>
</dbReference>
<comment type="subcellular location">
    <subcellularLocation>
        <location evidence="1">Cytoplasm</location>
    </subcellularLocation>
</comment>
<protein>
    <submittedName>
        <fullName evidence="7">Aspartate phosphatase</fullName>
    </submittedName>
</protein>
<dbReference type="InterPro" id="IPR051476">
    <property type="entry name" value="Bac_ResReg_Asp_Phosphatase"/>
</dbReference>
<organism evidence="7">
    <name type="scientific">Bacillus subtilis</name>
    <dbReference type="NCBI Taxonomy" id="1423"/>
    <lineage>
        <taxon>Bacteria</taxon>
        <taxon>Bacillati</taxon>
        <taxon>Bacillota</taxon>
        <taxon>Bacilli</taxon>
        <taxon>Bacillales</taxon>
        <taxon>Bacillaceae</taxon>
        <taxon>Bacillus</taxon>
    </lineage>
</organism>
<dbReference type="InterPro" id="IPR019734">
    <property type="entry name" value="TPR_rpt"/>
</dbReference>
<gene>
    <name evidence="7" type="ORF">P5633_00285</name>
</gene>
<dbReference type="Pfam" id="PF18801">
    <property type="entry name" value="RapH_N"/>
    <property type="match status" value="1"/>
</dbReference>
<geneLocation type="plasmid" evidence="7">
    <name>unnamed2</name>
</geneLocation>
<evidence type="ECO:0000256" key="1">
    <source>
        <dbReference type="ARBA" id="ARBA00004496"/>
    </source>
</evidence>
<proteinExistence type="inferred from homology"/>
<keyword evidence="3" id="KW-0677">Repeat</keyword>